<evidence type="ECO:0000256" key="2">
    <source>
        <dbReference type="ARBA" id="ARBA00023125"/>
    </source>
</evidence>
<dbReference type="PROSITE" id="PS50977">
    <property type="entry name" value="HTH_TETR_2"/>
    <property type="match status" value="1"/>
</dbReference>
<dbReference type="PANTHER" id="PTHR30055:SF234">
    <property type="entry name" value="HTH-TYPE TRANSCRIPTIONAL REGULATOR BETI"/>
    <property type="match status" value="1"/>
</dbReference>
<dbReference type="Proteomes" id="UP000253370">
    <property type="component" value="Unassembled WGS sequence"/>
</dbReference>
<reference evidence="6 7" key="1">
    <citation type="submission" date="2018-07" db="EMBL/GenBank/DDBJ databases">
        <title>Rhodosalinus sp. strain E84T genomic sequence and assembly.</title>
        <authorList>
            <person name="Liu Z.-W."/>
            <person name="Lu D.-C."/>
        </authorList>
    </citation>
    <scope>NUCLEOTIDE SEQUENCE [LARGE SCALE GENOMIC DNA]</scope>
    <source>
        <strain evidence="6 7">E84</strain>
    </source>
</reference>
<proteinExistence type="predicted"/>
<dbReference type="Gene3D" id="1.10.357.10">
    <property type="entry name" value="Tetracycline Repressor, domain 2"/>
    <property type="match status" value="1"/>
</dbReference>
<evidence type="ECO:0000313" key="7">
    <source>
        <dbReference type="Proteomes" id="UP000253370"/>
    </source>
</evidence>
<accession>A0A365U619</accession>
<keyword evidence="3" id="KW-0804">Transcription</keyword>
<keyword evidence="2 4" id="KW-0238">DNA-binding</keyword>
<sequence>MICFMILAKTSHAPRTQKDRTEETKRRLVEATIETLLEVGAGGATVTEICNRAGVTSGAIQHHFGSKAGLMQAVVEALFVPFTEETPALGPEAATLEDRIDRYVRLVWSTYGDRRYFAVLEVLLAARHDPDLMELVSSRRVARVEVTRRFVAREFADVDLPEERMLSATQRVLDLMRGHVLLRLFDAGPAGEQDMLDEARAILRRAFAGVIRTGDSG</sequence>
<comment type="caution">
    <text evidence="6">The sequence shown here is derived from an EMBL/GenBank/DDBJ whole genome shotgun (WGS) entry which is preliminary data.</text>
</comment>
<organism evidence="6 7">
    <name type="scientific">Rhodosalinus halophilus</name>
    <dbReference type="NCBI Taxonomy" id="2259333"/>
    <lineage>
        <taxon>Bacteria</taxon>
        <taxon>Pseudomonadati</taxon>
        <taxon>Pseudomonadota</taxon>
        <taxon>Alphaproteobacteria</taxon>
        <taxon>Rhodobacterales</taxon>
        <taxon>Paracoccaceae</taxon>
        <taxon>Rhodosalinus</taxon>
    </lineage>
</organism>
<gene>
    <name evidence="6" type="ORF">DRV85_14145</name>
</gene>
<dbReference type="InterPro" id="IPR050109">
    <property type="entry name" value="HTH-type_TetR-like_transc_reg"/>
</dbReference>
<dbReference type="InterPro" id="IPR001647">
    <property type="entry name" value="HTH_TetR"/>
</dbReference>
<dbReference type="AlphaFoldDB" id="A0A365U619"/>
<evidence type="ECO:0000259" key="5">
    <source>
        <dbReference type="PROSITE" id="PS50977"/>
    </source>
</evidence>
<evidence type="ECO:0000256" key="1">
    <source>
        <dbReference type="ARBA" id="ARBA00023015"/>
    </source>
</evidence>
<protein>
    <recommendedName>
        <fullName evidence="5">HTH tetR-type domain-containing protein</fullName>
    </recommendedName>
</protein>
<dbReference type="EMBL" id="QNTQ01000014">
    <property type="protein sequence ID" value="RBI83791.1"/>
    <property type="molecule type" value="Genomic_DNA"/>
</dbReference>
<keyword evidence="7" id="KW-1185">Reference proteome</keyword>
<evidence type="ECO:0000256" key="4">
    <source>
        <dbReference type="PROSITE-ProRule" id="PRU00335"/>
    </source>
</evidence>
<name>A0A365U619_9RHOB</name>
<dbReference type="Pfam" id="PF00440">
    <property type="entry name" value="TetR_N"/>
    <property type="match status" value="1"/>
</dbReference>
<feature type="DNA-binding region" description="H-T-H motif" evidence="4">
    <location>
        <begin position="45"/>
        <end position="64"/>
    </location>
</feature>
<feature type="domain" description="HTH tetR-type" evidence="5">
    <location>
        <begin position="22"/>
        <end position="82"/>
    </location>
</feature>
<dbReference type="GO" id="GO:0000976">
    <property type="term" value="F:transcription cis-regulatory region binding"/>
    <property type="evidence" value="ECO:0007669"/>
    <property type="project" value="TreeGrafter"/>
</dbReference>
<keyword evidence="1" id="KW-0805">Transcription regulation</keyword>
<dbReference type="PANTHER" id="PTHR30055">
    <property type="entry name" value="HTH-TYPE TRANSCRIPTIONAL REGULATOR RUTR"/>
    <property type="match status" value="1"/>
</dbReference>
<dbReference type="PRINTS" id="PR00455">
    <property type="entry name" value="HTHTETR"/>
</dbReference>
<dbReference type="SUPFAM" id="SSF46689">
    <property type="entry name" value="Homeodomain-like"/>
    <property type="match status" value="1"/>
</dbReference>
<evidence type="ECO:0000313" key="6">
    <source>
        <dbReference type="EMBL" id="RBI83791.1"/>
    </source>
</evidence>
<dbReference type="GO" id="GO:0003700">
    <property type="term" value="F:DNA-binding transcription factor activity"/>
    <property type="evidence" value="ECO:0007669"/>
    <property type="project" value="TreeGrafter"/>
</dbReference>
<dbReference type="InterPro" id="IPR009057">
    <property type="entry name" value="Homeodomain-like_sf"/>
</dbReference>
<evidence type="ECO:0000256" key="3">
    <source>
        <dbReference type="ARBA" id="ARBA00023163"/>
    </source>
</evidence>